<keyword evidence="5" id="KW-1185">Reference proteome</keyword>
<reference evidence="5" key="1">
    <citation type="journal article" date="2019" name="Int. J. Syst. Evol. Microbiol.">
        <title>The Global Catalogue of Microorganisms (GCM) 10K type strain sequencing project: providing services to taxonomists for standard genome sequencing and annotation.</title>
        <authorList>
            <consortium name="The Broad Institute Genomics Platform"/>
            <consortium name="The Broad Institute Genome Sequencing Center for Infectious Disease"/>
            <person name="Wu L."/>
            <person name="Ma J."/>
        </authorList>
    </citation>
    <scope>NUCLEOTIDE SEQUENCE [LARGE SCALE GENOMIC DNA]</scope>
    <source>
        <strain evidence="5">KCTC 3950</strain>
    </source>
</reference>
<protein>
    <submittedName>
        <fullName evidence="4">CAP domain-containing protein</fullName>
    </submittedName>
</protein>
<dbReference type="SUPFAM" id="SSF55797">
    <property type="entry name" value="PR-1-like"/>
    <property type="match status" value="1"/>
</dbReference>
<feature type="domain" description="CAP-associated" evidence="3">
    <location>
        <begin position="90"/>
        <end position="222"/>
    </location>
</feature>
<evidence type="ECO:0000313" key="4">
    <source>
        <dbReference type="EMBL" id="MFD2612246.1"/>
    </source>
</evidence>
<dbReference type="Proteomes" id="UP001597541">
    <property type="component" value="Unassembled WGS sequence"/>
</dbReference>
<dbReference type="PANTHER" id="PTHR31157:SF1">
    <property type="entry name" value="SCP DOMAIN-CONTAINING PROTEIN"/>
    <property type="match status" value="1"/>
</dbReference>
<keyword evidence="1" id="KW-0732">Signal</keyword>
<evidence type="ECO:0000256" key="1">
    <source>
        <dbReference type="SAM" id="SignalP"/>
    </source>
</evidence>
<dbReference type="EMBL" id="JBHUME010000005">
    <property type="protein sequence ID" value="MFD2612246.1"/>
    <property type="molecule type" value="Genomic_DNA"/>
</dbReference>
<accession>A0ABW5PBB6</accession>
<dbReference type="Pfam" id="PF14504">
    <property type="entry name" value="CAP_assoc_N"/>
    <property type="match status" value="1"/>
</dbReference>
<name>A0ABW5PBB6_9BACL</name>
<feature type="signal peptide" evidence="1">
    <location>
        <begin position="1"/>
        <end position="23"/>
    </location>
</feature>
<dbReference type="RefSeq" id="WP_377601583.1">
    <property type="nucleotide sequence ID" value="NZ_JBHUME010000005.1"/>
</dbReference>
<feature type="domain" description="SCP" evidence="2">
    <location>
        <begin position="243"/>
        <end position="358"/>
    </location>
</feature>
<gene>
    <name evidence="4" type="ORF">ACFSUF_07350</name>
</gene>
<evidence type="ECO:0000313" key="5">
    <source>
        <dbReference type="Proteomes" id="UP001597541"/>
    </source>
</evidence>
<dbReference type="PANTHER" id="PTHR31157">
    <property type="entry name" value="SCP DOMAIN-CONTAINING PROTEIN"/>
    <property type="match status" value="1"/>
</dbReference>
<dbReference type="CDD" id="cd05379">
    <property type="entry name" value="CAP_bacterial"/>
    <property type="match status" value="1"/>
</dbReference>
<comment type="caution">
    <text evidence="4">The sequence shown here is derived from an EMBL/GenBank/DDBJ whole genome shotgun (WGS) entry which is preliminary data.</text>
</comment>
<dbReference type="InterPro" id="IPR014044">
    <property type="entry name" value="CAP_dom"/>
</dbReference>
<proteinExistence type="predicted"/>
<sequence length="364" mass="40016">MGKGHKWAAALLLLSLTAAPSSAAGGSPIQIHVNGTAVKSLRLVSEPAGTQGIWSAAAKTVQINSGKQAPSEKAVKKPAIKKFGIRGVAIGDSEVSVVSKLGSPLRKDPSEYGFTWFIYHHNYRDYLQVGISNGKVKALYTNNADIRSTSGIKIGTKKSVAEKQLGTPVTSFLRNNVKYMLNDGKEIGRFPMGQQYVTLFYDKYNQYKVTSVLLIEKATEESFARFEKPSNVLLAEAYEKESLDLINALRIRLGKLPFIGDSKIAGTARKHSQDMINNEYFDHTNPKGQSPFDRMEKDGIVYSSAAENIAAGQQSAIFAHEAWMNSEGHRKNLISDYKRLGVGVSFGGKMNIYYTQNFYSPIKS</sequence>
<dbReference type="InterPro" id="IPR035940">
    <property type="entry name" value="CAP_sf"/>
</dbReference>
<dbReference type="Pfam" id="PF00188">
    <property type="entry name" value="CAP"/>
    <property type="match status" value="1"/>
</dbReference>
<organism evidence="4 5">
    <name type="scientific">Paenibacillus gansuensis</name>
    <dbReference type="NCBI Taxonomy" id="306542"/>
    <lineage>
        <taxon>Bacteria</taxon>
        <taxon>Bacillati</taxon>
        <taxon>Bacillota</taxon>
        <taxon>Bacilli</taxon>
        <taxon>Bacillales</taxon>
        <taxon>Paenibacillaceae</taxon>
        <taxon>Paenibacillus</taxon>
    </lineage>
</organism>
<evidence type="ECO:0000259" key="3">
    <source>
        <dbReference type="Pfam" id="PF14504"/>
    </source>
</evidence>
<dbReference type="Gene3D" id="3.40.33.10">
    <property type="entry name" value="CAP"/>
    <property type="match status" value="1"/>
</dbReference>
<evidence type="ECO:0000259" key="2">
    <source>
        <dbReference type="Pfam" id="PF00188"/>
    </source>
</evidence>
<dbReference type="InterPro" id="IPR029410">
    <property type="entry name" value="CAP_assoc"/>
</dbReference>
<feature type="chain" id="PRO_5045144065" evidence="1">
    <location>
        <begin position="24"/>
        <end position="364"/>
    </location>
</feature>